<dbReference type="AlphaFoldDB" id="A0A179G4H3"/>
<name>A0A179G4H3_METCM</name>
<keyword evidence="2" id="KW-1185">Reference proteome</keyword>
<gene>
    <name evidence="1" type="ORF">VFPPC_15086</name>
</gene>
<proteinExistence type="predicted"/>
<dbReference type="KEGG" id="pchm:VFPPC_15086"/>
<evidence type="ECO:0000313" key="2">
    <source>
        <dbReference type="Proteomes" id="UP000078397"/>
    </source>
</evidence>
<accession>A0A179G4H3</accession>
<sequence length="89" mass="9555">MRQSAGALGVDGASHLRTAPRTTSCTLRAKGLRLLLFSVDILPACFDQQVAQFIRVAIWHGGQPQICCSSDTNSLVAMHSTSTSHDCCH</sequence>
<organism evidence="1 2">
    <name type="scientific">Pochonia chlamydosporia 170</name>
    <dbReference type="NCBI Taxonomy" id="1380566"/>
    <lineage>
        <taxon>Eukaryota</taxon>
        <taxon>Fungi</taxon>
        <taxon>Dikarya</taxon>
        <taxon>Ascomycota</taxon>
        <taxon>Pezizomycotina</taxon>
        <taxon>Sordariomycetes</taxon>
        <taxon>Hypocreomycetidae</taxon>
        <taxon>Hypocreales</taxon>
        <taxon>Clavicipitaceae</taxon>
        <taxon>Pochonia</taxon>
    </lineage>
</organism>
<reference evidence="1 2" key="1">
    <citation type="journal article" date="2016" name="PLoS Pathog.">
        <title>Biosynthesis of antibiotic leucinostatins in bio-control fungus Purpureocillium lilacinum and their inhibition on phytophthora revealed by genome mining.</title>
        <authorList>
            <person name="Wang G."/>
            <person name="Liu Z."/>
            <person name="Lin R."/>
            <person name="Li E."/>
            <person name="Mao Z."/>
            <person name="Ling J."/>
            <person name="Yang Y."/>
            <person name="Yin W.B."/>
            <person name="Xie B."/>
        </authorList>
    </citation>
    <scope>NUCLEOTIDE SEQUENCE [LARGE SCALE GENOMIC DNA]</scope>
    <source>
        <strain evidence="1">170</strain>
    </source>
</reference>
<dbReference type="RefSeq" id="XP_018148316.1">
    <property type="nucleotide sequence ID" value="XM_018292839.1"/>
</dbReference>
<evidence type="ECO:0000313" key="1">
    <source>
        <dbReference type="EMBL" id="OAQ72233.1"/>
    </source>
</evidence>
<dbReference type="Proteomes" id="UP000078397">
    <property type="component" value="Unassembled WGS sequence"/>
</dbReference>
<comment type="caution">
    <text evidence="1">The sequence shown here is derived from an EMBL/GenBank/DDBJ whole genome shotgun (WGS) entry which is preliminary data.</text>
</comment>
<protein>
    <submittedName>
        <fullName evidence="1">Uncharacterized protein</fullName>
    </submittedName>
</protein>
<dbReference type="EMBL" id="LSBJ02000001">
    <property type="protein sequence ID" value="OAQ72233.1"/>
    <property type="molecule type" value="Genomic_DNA"/>
</dbReference>
<dbReference type="GeneID" id="28856833"/>